<dbReference type="SUPFAM" id="SSF54506">
    <property type="entry name" value="Diaminopimelate epimerase-like"/>
    <property type="match status" value="1"/>
</dbReference>
<dbReference type="Pfam" id="PF02567">
    <property type="entry name" value="PhzC-PhzF"/>
    <property type="match status" value="1"/>
</dbReference>
<keyword evidence="4" id="KW-1185">Reference proteome</keyword>
<dbReference type="Gramene" id="QL04p046038:mrna">
    <property type="protein sequence ID" value="QL04p046038:mrna"/>
    <property type="gene ID" value="QL04p046038"/>
</dbReference>
<dbReference type="GO" id="GO:0016853">
    <property type="term" value="F:isomerase activity"/>
    <property type="evidence" value="ECO:0007669"/>
    <property type="project" value="UniProtKB-KW"/>
</dbReference>
<dbReference type="AlphaFoldDB" id="A0A7N2LFS7"/>
<dbReference type="Proteomes" id="UP000594261">
    <property type="component" value="Chromosome 4"/>
</dbReference>
<dbReference type="PANTHER" id="PTHR13774:SF17">
    <property type="entry name" value="PHENAZINE BIOSYNTHESIS-LIKE DOMAIN-CONTAINING PROTEIN"/>
    <property type="match status" value="1"/>
</dbReference>
<reference evidence="3 4" key="1">
    <citation type="journal article" date="2016" name="G3 (Bethesda)">
        <title>First Draft Assembly and Annotation of the Genome of a California Endemic Oak Quercus lobata Nee (Fagaceae).</title>
        <authorList>
            <person name="Sork V.L."/>
            <person name="Fitz-Gibbon S.T."/>
            <person name="Puiu D."/>
            <person name="Crepeau M."/>
            <person name="Gugger P.F."/>
            <person name="Sherman R."/>
            <person name="Stevens K."/>
            <person name="Langley C.H."/>
            <person name="Pellegrini M."/>
            <person name="Salzberg S.L."/>
        </authorList>
    </citation>
    <scope>NUCLEOTIDE SEQUENCE [LARGE SCALE GENOMIC DNA]</scope>
    <source>
        <strain evidence="3 4">cv. SW786</strain>
    </source>
</reference>
<dbReference type="InParanoid" id="A0A7N2LFS7"/>
<name>A0A7N2LFS7_QUELO</name>
<evidence type="ECO:0000256" key="1">
    <source>
        <dbReference type="ARBA" id="ARBA00008270"/>
    </source>
</evidence>
<evidence type="ECO:0000313" key="4">
    <source>
        <dbReference type="Proteomes" id="UP000594261"/>
    </source>
</evidence>
<protein>
    <submittedName>
        <fullName evidence="3">Uncharacterized protein</fullName>
    </submittedName>
</protein>
<organism evidence="3 4">
    <name type="scientific">Quercus lobata</name>
    <name type="common">Valley oak</name>
    <dbReference type="NCBI Taxonomy" id="97700"/>
    <lineage>
        <taxon>Eukaryota</taxon>
        <taxon>Viridiplantae</taxon>
        <taxon>Streptophyta</taxon>
        <taxon>Embryophyta</taxon>
        <taxon>Tracheophyta</taxon>
        <taxon>Spermatophyta</taxon>
        <taxon>Magnoliopsida</taxon>
        <taxon>eudicotyledons</taxon>
        <taxon>Gunneridae</taxon>
        <taxon>Pentapetalae</taxon>
        <taxon>rosids</taxon>
        <taxon>fabids</taxon>
        <taxon>Fagales</taxon>
        <taxon>Fagaceae</taxon>
        <taxon>Quercus</taxon>
    </lineage>
</organism>
<dbReference type="EMBL" id="LRBV02000004">
    <property type="status" value="NOT_ANNOTATED_CDS"/>
    <property type="molecule type" value="Genomic_DNA"/>
</dbReference>
<sequence length="95" mass="10749">MIFLLKSLDLDVWLYSHQEKVWLKYSQCLILYASVCGNAHCALAPYWSKKLGKCDFVAYQASSRSGVLNIHLDEQNQRVLLQGKAVTVMEGSLLV</sequence>
<dbReference type="OMA" id="GSIHCAV"/>
<dbReference type="EnsemblPlants" id="QL04p046038:mrna">
    <property type="protein sequence ID" value="QL04p046038:mrna"/>
    <property type="gene ID" value="QL04p046038"/>
</dbReference>
<evidence type="ECO:0000313" key="3">
    <source>
        <dbReference type="EnsemblPlants" id="QL04p046038:mrna"/>
    </source>
</evidence>
<dbReference type="InterPro" id="IPR003719">
    <property type="entry name" value="Phenazine_PhzF-like"/>
</dbReference>
<reference evidence="3" key="2">
    <citation type="submission" date="2021-01" db="UniProtKB">
        <authorList>
            <consortium name="EnsemblPlants"/>
        </authorList>
    </citation>
    <scope>IDENTIFICATION</scope>
</reference>
<keyword evidence="2" id="KW-0413">Isomerase</keyword>
<proteinExistence type="inferred from homology"/>
<comment type="similarity">
    <text evidence="1">Belongs to the PhzF family.</text>
</comment>
<dbReference type="PANTHER" id="PTHR13774">
    <property type="entry name" value="PHENAZINE BIOSYNTHESIS PROTEIN"/>
    <property type="match status" value="1"/>
</dbReference>
<dbReference type="Gene3D" id="3.10.310.10">
    <property type="entry name" value="Diaminopimelate Epimerase, Chain A, domain 1"/>
    <property type="match status" value="1"/>
</dbReference>
<evidence type="ECO:0000256" key="2">
    <source>
        <dbReference type="ARBA" id="ARBA00023235"/>
    </source>
</evidence>
<accession>A0A7N2LFS7</accession>
<dbReference type="GO" id="GO:0005737">
    <property type="term" value="C:cytoplasm"/>
    <property type="evidence" value="ECO:0007669"/>
    <property type="project" value="TreeGrafter"/>
</dbReference>